<comment type="caution">
    <text evidence="1">The sequence shown here is derived from an EMBL/GenBank/DDBJ whole genome shotgun (WGS) entry which is preliminary data.</text>
</comment>
<evidence type="ECO:0000313" key="2">
    <source>
        <dbReference type="Proteomes" id="UP001497480"/>
    </source>
</evidence>
<accession>A0AAV1WP14</accession>
<protein>
    <submittedName>
        <fullName evidence="1">Uncharacterized protein</fullName>
    </submittedName>
</protein>
<dbReference type="EMBL" id="CAXHTB010000008">
    <property type="protein sequence ID" value="CAL0311151.1"/>
    <property type="molecule type" value="Genomic_DNA"/>
</dbReference>
<dbReference type="AlphaFoldDB" id="A0AAV1WP14"/>
<reference evidence="1 2" key="1">
    <citation type="submission" date="2024-03" db="EMBL/GenBank/DDBJ databases">
        <authorList>
            <person name="Martinez-Hernandez J."/>
        </authorList>
    </citation>
    <scope>NUCLEOTIDE SEQUENCE [LARGE SCALE GENOMIC DNA]</scope>
</reference>
<dbReference type="Proteomes" id="UP001497480">
    <property type="component" value="Unassembled WGS sequence"/>
</dbReference>
<sequence>MEEDQEHIEEQMNHYLQSPIGYLEDVIIDQEDPFKLNIEKSHERIDLLIEEEPFCSAQLKNLSALKITSQRTNLVWINSTKIKKLNNYDVCHIIINCSTA</sequence>
<gene>
    <name evidence="1" type="ORF">LLUT_LOCUS12211</name>
</gene>
<keyword evidence="2" id="KW-1185">Reference proteome</keyword>
<organism evidence="1 2">
    <name type="scientific">Lupinus luteus</name>
    <name type="common">European yellow lupine</name>
    <dbReference type="NCBI Taxonomy" id="3873"/>
    <lineage>
        <taxon>Eukaryota</taxon>
        <taxon>Viridiplantae</taxon>
        <taxon>Streptophyta</taxon>
        <taxon>Embryophyta</taxon>
        <taxon>Tracheophyta</taxon>
        <taxon>Spermatophyta</taxon>
        <taxon>Magnoliopsida</taxon>
        <taxon>eudicotyledons</taxon>
        <taxon>Gunneridae</taxon>
        <taxon>Pentapetalae</taxon>
        <taxon>rosids</taxon>
        <taxon>fabids</taxon>
        <taxon>Fabales</taxon>
        <taxon>Fabaceae</taxon>
        <taxon>Papilionoideae</taxon>
        <taxon>50 kb inversion clade</taxon>
        <taxon>genistoids sensu lato</taxon>
        <taxon>core genistoids</taxon>
        <taxon>Genisteae</taxon>
        <taxon>Lupinus</taxon>
    </lineage>
</organism>
<evidence type="ECO:0000313" key="1">
    <source>
        <dbReference type="EMBL" id="CAL0311151.1"/>
    </source>
</evidence>
<name>A0AAV1WP14_LUPLU</name>
<proteinExistence type="predicted"/>